<accession>A0AAE1KYM7</accession>
<dbReference type="Proteomes" id="UP001286313">
    <property type="component" value="Unassembled WGS sequence"/>
</dbReference>
<feature type="domain" description="Integrase catalytic" evidence="17">
    <location>
        <begin position="260"/>
        <end position="430"/>
    </location>
</feature>
<dbReference type="PANTHER" id="PTHR42648:SF11">
    <property type="entry name" value="TRANSPOSON TY4-P GAG-POL POLYPROTEIN"/>
    <property type="match status" value="1"/>
</dbReference>
<dbReference type="GO" id="GO:0005524">
    <property type="term" value="F:ATP binding"/>
    <property type="evidence" value="ECO:0007669"/>
    <property type="project" value="UniProtKB-KW"/>
</dbReference>
<keyword evidence="8" id="KW-0378">Hydrolase</keyword>
<evidence type="ECO:0000256" key="13">
    <source>
        <dbReference type="ARBA" id="ARBA00022932"/>
    </source>
</evidence>
<keyword evidence="16" id="KW-0511">Multifunctional enzyme</keyword>
<evidence type="ECO:0000256" key="1">
    <source>
        <dbReference type="ARBA" id="ARBA00002180"/>
    </source>
</evidence>
<dbReference type="InterPro" id="IPR012337">
    <property type="entry name" value="RNaseH-like_sf"/>
</dbReference>
<keyword evidence="14" id="KW-0917">Virion maturation</keyword>
<dbReference type="SUPFAM" id="SSF53098">
    <property type="entry name" value="Ribonuclease H-like"/>
    <property type="match status" value="1"/>
</dbReference>
<dbReference type="Pfam" id="PF25597">
    <property type="entry name" value="SH3_retrovirus"/>
    <property type="match status" value="1"/>
</dbReference>
<dbReference type="PANTHER" id="PTHR42648">
    <property type="entry name" value="TRANSPOSASE, PUTATIVE-RELATED"/>
    <property type="match status" value="1"/>
</dbReference>
<evidence type="ECO:0000256" key="3">
    <source>
        <dbReference type="ARBA" id="ARBA00022670"/>
    </source>
</evidence>
<evidence type="ECO:0000256" key="6">
    <source>
        <dbReference type="ARBA" id="ARBA00022741"/>
    </source>
</evidence>
<evidence type="ECO:0000313" key="19">
    <source>
        <dbReference type="Proteomes" id="UP001286313"/>
    </source>
</evidence>
<keyword evidence="6" id="KW-0547">Nucleotide-binding</keyword>
<dbReference type="GO" id="GO:0006310">
    <property type="term" value="P:DNA recombination"/>
    <property type="evidence" value="ECO:0007669"/>
    <property type="project" value="UniProtKB-KW"/>
</dbReference>
<dbReference type="InterPro" id="IPR039537">
    <property type="entry name" value="Retrotran_Ty1/copia-like"/>
</dbReference>
<dbReference type="GO" id="GO:0003887">
    <property type="term" value="F:DNA-directed DNA polymerase activity"/>
    <property type="evidence" value="ECO:0007669"/>
    <property type="project" value="UniProtKB-KW"/>
</dbReference>
<dbReference type="InterPro" id="IPR054722">
    <property type="entry name" value="PolX-like_BBD"/>
</dbReference>
<evidence type="ECO:0000259" key="17">
    <source>
        <dbReference type="PROSITE" id="PS50994"/>
    </source>
</evidence>
<keyword evidence="13" id="KW-0548">Nucleotidyltransferase</keyword>
<reference evidence="18" key="1">
    <citation type="submission" date="2023-10" db="EMBL/GenBank/DDBJ databases">
        <title>Genome assemblies of two species of porcelain crab, Petrolisthes cinctipes and Petrolisthes manimaculis (Anomura: Porcellanidae).</title>
        <authorList>
            <person name="Angst P."/>
        </authorList>
    </citation>
    <scope>NUCLEOTIDE SEQUENCE</scope>
    <source>
        <strain evidence="18">PB745_01</strain>
        <tissue evidence="18">Gill</tissue>
    </source>
</reference>
<dbReference type="GO" id="GO:0006508">
    <property type="term" value="P:proteolysis"/>
    <property type="evidence" value="ECO:0007669"/>
    <property type="project" value="UniProtKB-KW"/>
</dbReference>
<dbReference type="InterPro" id="IPR013103">
    <property type="entry name" value="RVT_2"/>
</dbReference>
<dbReference type="GO" id="GO:0015074">
    <property type="term" value="P:DNA integration"/>
    <property type="evidence" value="ECO:0007669"/>
    <property type="project" value="UniProtKB-KW"/>
</dbReference>
<evidence type="ECO:0000256" key="8">
    <source>
        <dbReference type="ARBA" id="ARBA00022801"/>
    </source>
</evidence>
<dbReference type="GO" id="GO:0003676">
    <property type="term" value="F:nucleic acid binding"/>
    <property type="evidence" value="ECO:0007669"/>
    <property type="project" value="InterPro"/>
</dbReference>
<dbReference type="Pfam" id="PF00665">
    <property type="entry name" value="rve"/>
    <property type="match status" value="1"/>
</dbReference>
<evidence type="ECO:0000256" key="11">
    <source>
        <dbReference type="ARBA" id="ARBA00022908"/>
    </source>
</evidence>
<evidence type="ECO:0000313" key="18">
    <source>
        <dbReference type="EMBL" id="KAK3888607.1"/>
    </source>
</evidence>
<evidence type="ECO:0000256" key="2">
    <source>
        <dbReference type="ARBA" id="ARBA00022612"/>
    </source>
</evidence>
<evidence type="ECO:0000256" key="14">
    <source>
        <dbReference type="ARBA" id="ARBA00023113"/>
    </source>
</evidence>
<dbReference type="Gene3D" id="3.30.420.10">
    <property type="entry name" value="Ribonuclease H-like superfamily/Ribonuclease H"/>
    <property type="match status" value="1"/>
</dbReference>
<keyword evidence="19" id="KW-1185">Reference proteome</keyword>
<dbReference type="EMBL" id="JAWQEG010000542">
    <property type="protein sequence ID" value="KAK3888607.1"/>
    <property type="molecule type" value="Genomic_DNA"/>
</dbReference>
<gene>
    <name evidence="18" type="ORF">Pcinc_007333</name>
</gene>
<keyword evidence="15" id="KW-0233">DNA recombination</keyword>
<comment type="caution">
    <text evidence="18">The sequence shown here is derived from an EMBL/GenBank/DDBJ whole genome shotgun (WGS) entry which is preliminary data.</text>
</comment>
<dbReference type="Pfam" id="PF07727">
    <property type="entry name" value="RVT_2"/>
    <property type="match status" value="1"/>
</dbReference>
<evidence type="ECO:0000256" key="7">
    <source>
        <dbReference type="ARBA" id="ARBA00022759"/>
    </source>
</evidence>
<dbReference type="InterPro" id="IPR057670">
    <property type="entry name" value="SH3_retrovirus"/>
</dbReference>
<keyword evidence="13" id="KW-0808">Transferase</keyword>
<keyword evidence="2" id="KW-1188">Viral release from host cell</keyword>
<keyword evidence="12" id="KW-0695">RNA-directed DNA polymerase</keyword>
<keyword evidence="10" id="KW-0460">Magnesium</keyword>
<keyword evidence="4" id="KW-0540">Nuclease</keyword>
<protein>
    <recommendedName>
        <fullName evidence="17">Integrase catalytic domain-containing protein</fullName>
    </recommendedName>
</protein>
<evidence type="ECO:0000256" key="4">
    <source>
        <dbReference type="ARBA" id="ARBA00022722"/>
    </source>
</evidence>
<organism evidence="18 19">
    <name type="scientific">Petrolisthes cinctipes</name>
    <name type="common">Flat porcelain crab</name>
    <dbReference type="NCBI Taxonomy" id="88211"/>
    <lineage>
        <taxon>Eukaryota</taxon>
        <taxon>Metazoa</taxon>
        <taxon>Ecdysozoa</taxon>
        <taxon>Arthropoda</taxon>
        <taxon>Crustacea</taxon>
        <taxon>Multicrustacea</taxon>
        <taxon>Malacostraca</taxon>
        <taxon>Eumalacostraca</taxon>
        <taxon>Eucarida</taxon>
        <taxon>Decapoda</taxon>
        <taxon>Pleocyemata</taxon>
        <taxon>Anomura</taxon>
        <taxon>Galatheoidea</taxon>
        <taxon>Porcellanidae</taxon>
        <taxon>Petrolisthes</taxon>
    </lineage>
</organism>
<dbReference type="PROSITE" id="PS50994">
    <property type="entry name" value="INTEGRASE"/>
    <property type="match status" value="1"/>
</dbReference>
<keyword evidence="3" id="KW-0645">Protease</keyword>
<keyword evidence="9" id="KW-0067">ATP-binding</keyword>
<dbReference type="InterPro" id="IPR001584">
    <property type="entry name" value="Integrase_cat-core"/>
</dbReference>
<comment type="function">
    <text evidence="1">The aspartyl protease (PR) mediates the proteolytic cleavages of the Gag and Gag-Pol polyproteins after assembly of the VLP.</text>
</comment>
<dbReference type="AlphaFoldDB" id="A0AAE1KYM7"/>
<evidence type="ECO:0000256" key="15">
    <source>
        <dbReference type="ARBA" id="ARBA00023172"/>
    </source>
</evidence>
<evidence type="ECO:0000256" key="10">
    <source>
        <dbReference type="ARBA" id="ARBA00022842"/>
    </source>
</evidence>
<sequence length="560" mass="63945">MCHKLHRVVTDANPDAEKNAQVFAELVQVLDDKSFNLIIRDAEDDVKSVNKVEKDFHEHDDDAHNFVFKTNEQSLDQIKGNTLLVNCGATTHIVTDKSKFIRFNDKFEPENHVIELADGSRSNGAVQGKGDAMVEMYDSNGKLRKGILQNALYVPSFAQDIFSVQAATEMGTSVTFSQDIAELKTIDGTIIPIEKKLYFINNVQPNRERRHSAEEWHKILGHCNMKDVMKLEKVVNGMIIVGEEVFDCETCILGKMAQYRNRNPDTRATEILHFVHCDLSGPIVPTGKGEFKYMMSFVDDYSGVTKVYLLKNKTDTVLAAEKFIASMSPYGTVKRLRTDNGTEFTSESFRSLMIRNHIKQEFSAPYSPHQNGTVERFWRTLSEMARCLILESKLPKELWTYAVKTAAKIRNRCYNPRTGKTPIEILTGQKPNLSNMHKFGTVCYAYLQSKKKFHARSERGIFVGYDEENPAYFVYFPEKNEIKKVRCVKFTEKFEQDLEGHDDYLHVYSRPKSQEVDEQVAAQNGMTVSQMDVKTAYLNADIDCEIFVEQPQGFVETNEA</sequence>
<dbReference type="Pfam" id="PF22936">
    <property type="entry name" value="Pol_BBD"/>
    <property type="match status" value="1"/>
</dbReference>
<keyword evidence="5" id="KW-0479">Metal-binding</keyword>
<evidence type="ECO:0000256" key="5">
    <source>
        <dbReference type="ARBA" id="ARBA00022723"/>
    </source>
</evidence>
<proteinExistence type="predicted"/>
<name>A0AAE1KYM7_PETCI</name>
<keyword evidence="7" id="KW-0255">Endonuclease</keyword>
<keyword evidence="13" id="KW-0239">DNA-directed DNA polymerase</keyword>
<keyword evidence="11" id="KW-0229">DNA integration</keyword>
<dbReference type="GO" id="GO:0008233">
    <property type="term" value="F:peptidase activity"/>
    <property type="evidence" value="ECO:0007669"/>
    <property type="project" value="UniProtKB-KW"/>
</dbReference>
<dbReference type="GO" id="GO:0004519">
    <property type="term" value="F:endonuclease activity"/>
    <property type="evidence" value="ECO:0007669"/>
    <property type="project" value="UniProtKB-KW"/>
</dbReference>
<evidence type="ECO:0000256" key="16">
    <source>
        <dbReference type="ARBA" id="ARBA00023268"/>
    </source>
</evidence>
<dbReference type="GO" id="GO:0046872">
    <property type="term" value="F:metal ion binding"/>
    <property type="evidence" value="ECO:0007669"/>
    <property type="project" value="UniProtKB-KW"/>
</dbReference>
<dbReference type="InterPro" id="IPR036397">
    <property type="entry name" value="RNaseH_sf"/>
</dbReference>
<evidence type="ECO:0000256" key="12">
    <source>
        <dbReference type="ARBA" id="ARBA00022918"/>
    </source>
</evidence>
<evidence type="ECO:0000256" key="9">
    <source>
        <dbReference type="ARBA" id="ARBA00022840"/>
    </source>
</evidence>
<dbReference type="GO" id="GO:0003964">
    <property type="term" value="F:RNA-directed DNA polymerase activity"/>
    <property type="evidence" value="ECO:0007669"/>
    <property type="project" value="UniProtKB-KW"/>
</dbReference>